<evidence type="ECO:0000313" key="2">
    <source>
        <dbReference type="EMBL" id="GEM82912.1"/>
    </source>
</evidence>
<sequence length="92" mass="9921">MRKFVPLIWVFAALALANLRRALNAAAGPGSLRLMETQPEYKDAATASRNAALAAVIGEPQLALGLLLRAQQLEPRNPAHLVNLQARPLNSQ</sequence>
<keyword evidence="1" id="KW-0732">Signal</keyword>
<gene>
    <name evidence="2" type="ORF">MHY01S_10780</name>
</gene>
<feature type="chain" id="PRO_5021784945" evidence="1">
    <location>
        <begin position="28"/>
        <end position="92"/>
    </location>
</feature>
<comment type="caution">
    <text evidence="2">The sequence shown here is derived from an EMBL/GenBank/DDBJ whole genome shotgun (WGS) entry which is preliminary data.</text>
</comment>
<dbReference type="Proteomes" id="UP000321197">
    <property type="component" value="Unassembled WGS sequence"/>
</dbReference>
<evidence type="ECO:0000313" key="3">
    <source>
        <dbReference type="Proteomes" id="UP000321197"/>
    </source>
</evidence>
<protein>
    <submittedName>
        <fullName evidence="2">Uncharacterized protein</fullName>
    </submittedName>
</protein>
<organism evidence="2 3">
    <name type="scientific">Meiothermus hypogaeus NBRC 106114</name>
    <dbReference type="NCBI Taxonomy" id="1227553"/>
    <lineage>
        <taxon>Bacteria</taxon>
        <taxon>Thermotogati</taxon>
        <taxon>Deinococcota</taxon>
        <taxon>Deinococci</taxon>
        <taxon>Thermales</taxon>
        <taxon>Thermaceae</taxon>
        <taxon>Meiothermus</taxon>
    </lineage>
</organism>
<dbReference type="RefSeq" id="WP_119341217.1">
    <property type="nucleotide sequence ID" value="NZ_BJXL01000025.1"/>
</dbReference>
<dbReference type="EMBL" id="BJXL01000025">
    <property type="protein sequence ID" value="GEM82912.1"/>
    <property type="molecule type" value="Genomic_DNA"/>
</dbReference>
<proteinExistence type="predicted"/>
<dbReference type="AlphaFoldDB" id="A0A511R232"/>
<name>A0A511R232_9DEIN</name>
<evidence type="ECO:0000256" key="1">
    <source>
        <dbReference type="SAM" id="SignalP"/>
    </source>
</evidence>
<feature type="signal peptide" evidence="1">
    <location>
        <begin position="1"/>
        <end position="27"/>
    </location>
</feature>
<accession>A0A511R232</accession>
<reference evidence="2 3" key="1">
    <citation type="submission" date="2019-07" db="EMBL/GenBank/DDBJ databases">
        <title>Whole genome shotgun sequence of Meiothermus hypogaeus NBRC 106114.</title>
        <authorList>
            <person name="Hosoyama A."/>
            <person name="Uohara A."/>
            <person name="Ohji S."/>
            <person name="Ichikawa N."/>
        </authorList>
    </citation>
    <scope>NUCLEOTIDE SEQUENCE [LARGE SCALE GENOMIC DNA]</scope>
    <source>
        <strain evidence="2 3">NBRC 106114</strain>
    </source>
</reference>